<keyword evidence="3" id="KW-1185">Reference proteome</keyword>
<name>A0ABR0LU49_9PEZI</name>
<evidence type="ECO:0000259" key="1">
    <source>
        <dbReference type="Pfam" id="PF18972"/>
    </source>
</evidence>
<evidence type="ECO:0000313" key="2">
    <source>
        <dbReference type="EMBL" id="KAK5240447.1"/>
    </source>
</evidence>
<dbReference type="Proteomes" id="UP001357485">
    <property type="component" value="Unassembled WGS sequence"/>
</dbReference>
<dbReference type="InterPro" id="IPR044059">
    <property type="entry name" value="Csn1/TTC4_wheel"/>
</dbReference>
<feature type="domain" description="Cns1/TTC4 wheel" evidence="1">
    <location>
        <begin position="1"/>
        <end position="50"/>
    </location>
</feature>
<feature type="non-terminal residue" evidence="2">
    <location>
        <position position="57"/>
    </location>
</feature>
<comment type="caution">
    <text evidence="2">The sequence shown here is derived from an EMBL/GenBank/DDBJ whole genome shotgun (WGS) entry which is preliminary data.</text>
</comment>
<organism evidence="2 3">
    <name type="scientific">Cryomyces antarcticus</name>
    <dbReference type="NCBI Taxonomy" id="329879"/>
    <lineage>
        <taxon>Eukaryota</taxon>
        <taxon>Fungi</taxon>
        <taxon>Dikarya</taxon>
        <taxon>Ascomycota</taxon>
        <taxon>Pezizomycotina</taxon>
        <taxon>Dothideomycetes</taxon>
        <taxon>Dothideomycetes incertae sedis</taxon>
        <taxon>Cryomyces</taxon>
    </lineage>
</organism>
<accession>A0ABR0LU49</accession>
<sequence>METVSGGLIKAGKKMSLLKILNSGKVEVVDGMLKIDVVPKAKAAEWIEDFKRKRRPT</sequence>
<proteinExistence type="predicted"/>
<gene>
    <name evidence="2" type="primary">CNS1_3</name>
    <name evidence="2" type="ORF">LTR16_010634</name>
</gene>
<reference evidence="2 3" key="1">
    <citation type="submission" date="2023-08" db="EMBL/GenBank/DDBJ databases">
        <title>Black Yeasts Isolated from many extreme environments.</title>
        <authorList>
            <person name="Coleine C."/>
            <person name="Stajich J.E."/>
            <person name="Selbmann L."/>
        </authorList>
    </citation>
    <scope>NUCLEOTIDE SEQUENCE [LARGE SCALE GENOMIC DNA]</scope>
    <source>
        <strain evidence="2 3">CCFEE 536</strain>
    </source>
</reference>
<protein>
    <submittedName>
        <fullName evidence="2">HSP70/90 co-chaperone</fullName>
    </submittedName>
</protein>
<dbReference type="Pfam" id="PF18972">
    <property type="entry name" value="Wheel"/>
    <property type="match status" value="1"/>
</dbReference>
<dbReference type="EMBL" id="JAVRRA010011284">
    <property type="protein sequence ID" value="KAK5240447.1"/>
    <property type="molecule type" value="Genomic_DNA"/>
</dbReference>
<evidence type="ECO:0000313" key="3">
    <source>
        <dbReference type="Proteomes" id="UP001357485"/>
    </source>
</evidence>